<dbReference type="InterPro" id="IPR014284">
    <property type="entry name" value="RNA_pol_sigma-70_dom"/>
</dbReference>
<keyword evidence="4" id="KW-0804">Transcription</keyword>
<dbReference type="PANTHER" id="PTHR43133">
    <property type="entry name" value="RNA POLYMERASE ECF-TYPE SIGMA FACTO"/>
    <property type="match status" value="1"/>
</dbReference>
<keyword evidence="2" id="KW-0805">Transcription regulation</keyword>
<dbReference type="SUPFAM" id="SSF88946">
    <property type="entry name" value="Sigma2 domain of RNA polymerase sigma factors"/>
    <property type="match status" value="1"/>
</dbReference>
<accession>A0A5J5GHV9</accession>
<dbReference type="NCBIfam" id="TIGR02937">
    <property type="entry name" value="sigma70-ECF"/>
    <property type="match status" value="1"/>
</dbReference>
<dbReference type="Proteomes" id="UP000367750">
    <property type="component" value="Unassembled WGS sequence"/>
</dbReference>
<name>A0A5J5GHV9_9BACL</name>
<proteinExistence type="inferred from homology"/>
<feature type="domain" description="RNA polymerase sigma factor 70 region 4 type 2" evidence="6">
    <location>
        <begin position="117"/>
        <end position="168"/>
    </location>
</feature>
<dbReference type="InterPro" id="IPR036388">
    <property type="entry name" value="WH-like_DNA-bd_sf"/>
</dbReference>
<organism evidence="7 8">
    <name type="scientific">Paenibacillus spiritus</name>
    <dbReference type="NCBI Taxonomy" id="2496557"/>
    <lineage>
        <taxon>Bacteria</taxon>
        <taxon>Bacillati</taxon>
        <taxon>Bacillota</taxon>
        <taxon>Bacilli</taxon>
        <taxon>Bacillales</taxon>
        <taxon>Paenibacillaceae</taxon>
        <taxon>Paenibacillus</taxon>
    </lineage>
</organism>
<dbReference type="OrthoDB" id="9794508at2"/>
<dbReference type="Gene3D" id="1.10.10.10">
    <property type="entry name" value="Winged helix-like DNA-binding domain superfamily/Winged helix DNA-binding domain"/>
    <property type="match status" value="1"/>
</dbReference>
<evidence type="ECO:0000256" key="3">
    <source>
        <dbReference type="ARBA" id="ARBA00023082"/>
    </source>
</evidence>
<dbReference type="InterPro" id="IPR013325">
    <property type="entry name" value="RNA_pol_sigma_r2"/>
</dbReference>
<keyword evidence="8" id="KW-1185">Reference proteome</keyword>
<dbReference type="InterPro" id="IPR039425">
    <property type="entry name" value="RNA_pol_sigma-70-like"/>
</dbReference>
<dbReference type="PANTHER" id="PTHR43133:SF46">
    <property type="entry name" value="RNA POLYMERASE SIGMA-70 FACTOR ECF SUBFAMILY"/>
    <property type="match status" value="1"/>
</dbReference>
<dbReference type="InterPro" id="IPR013249">
    <property type="entry name" value="RNA_pol_sigma70_r4_t2"/>
</dbReference>
<feature type="domain" description="RNA polymerase sigma-70 region 2" evidence="5">
    <location>
        <begin position="21"/>
        <end position="87"/>
    </location>
</feature>
<evidence type="ECO:0000313" key="7">
    <source>
        <dbReference type="EMBL" id="KAA9007687.1"/>
    </source>
</evidence>
<evidence type="ECO:0000256" key="2">
    <source>
        <dbReference type="ARBA" id="ARBA00023015"/>
    </source>
</evidence>
<gene>
    <name evidence="7" type="ORF">F4V43_04180</name>
</gene>
<evidence type="ECO:0000313" key="8">
    <source>
        <dbReference type="Proteomes" id="UP000367750"/>
    </source>
</evidence>
<dbReference type="SUPFAM" id="SSF88659">
    <property type="entry name" value="Sigma3 and sigma4 domains of RNA polymerase sigma factors"/>
    <property type="match status" value="1"/>
</dbReference>
<dbReference type="GO" id="GO:0006352">
    <property type="term" value="P:DNA-templated transcription initiation"/>
    <property type="evidence" value="ECO:0007669"/>
    <property type="project" value="InterPro"/>
</dbReference>
<dbReference type="RefSeq" id="WP_150456976.1">
    <property type="nucleotide sequence ID" value="NZ_VYKK01000004.1"/>
</dbReference>
<dbReference type="Gene3D" id="1.10.1740.10">
    <property type="match status" value="1"/>
</dbReference>
<dbReference type="InterPro" id="IPR013324">
    <property type="entry name" value="RNA_pol_sigma_r3/r4-like"/>
</dbReference>
<dbReference type="Pfam" id="PF08281">
    <property type="entry name" value="Sigma70_r4_2"/>
    <property type="match status" value="1"/>
</dbReference>
<reference evidence="7 8" key="1">
    <citation type="submission" date="2019-09" db="EMBL/GenBank/DDBJ databases">
        <title>Bacillus ochoae sp. nov., Paenibacillus whitsoniae sp. nov., Paenibacillus spiritus sp. nov. Isolated from the Mars Exploration Rover during spacecraft assembly.</title>
        <authorList>
            <person name="Seuylemezian A."/>
            <person name="Vaishampayan P."/>
        </authorList>
    </citation>
    <scope>NUCLEOTIDE SEQUENCE [LARGE SCALE GENOMIC DNA]</scope>
    <source>
        <strain evidence="7 8">MER_111</strain>
    </source>
</reference>
<evidence type="ECO:0000256" key="4">
    <source>
        <dbReference type="ARBA" id="ARBA00023163"/>
    </source>
</evidence>
<dbReference type="EMBL" id="VYKK01000004">
    <property type="protein sequence ID" value="KAA9007687.1"/>
    <property type="molecule type" value="Genomic_DNA"/>
</dbReference>
<protein>
    <submittedName>
        <fullName evidence="7">RNA polymerase sigma factor</fullName>
    </submittedName>
</protein>
<evidence type="ECO:0000259" key="6">
    <source>
        <dbReference type="Pfam" id="PF08281"/>
    </source>
</evidence>
<dbReference type="GO" id="GO:0003677">
    <property type="term" value="F:DNA binding"/>
    <property type="evidence" value="ECO:0007669"/>
    <property type="project" value="InterPro"/>
</dbReference>
<evidence type="ECO:0000259" key="5">
    <source>
        <dbReference type="Pfam" id="PF04542"/>
    </source>
</evidence>
<keyword evidence="3" id="KW-0731">Sigma factor</keyword>
<dbReference type="InterPro" id="IPR007627">
    <property type="entry name" value="RNA_pol_sigma70_r2"/>
</dbReference>
<comment type="similarity">
    <text evidence="1">Belongs to the sigma-70 factor family. ECF subfamily.</text>
</comment>
<dbReference type="AlphaFoldDB" id="A0A5J5GHV9"/>
<sequence>MPERDDLRAMVSSPDRTLRELMAEYGDDIWNYAYFLTGSRDQADEVCQETFLRAYTHLSSFRGGSTVKTWLLTIARNQALNWRRSLRLRSLPFFTGRRDAEAAPSAEREALNRQYTDAIWQIIMALPVPYREALVLDIRYDLTGEEMARLLGVAPGTVKSRLARARAKVRQALEKEESE</sequence>
<dbReference type="GO" id="GO:0016987">
    <property type="term" value="F:sigma factor activity"/>
    <property type="evidence" value="ECO:0007669"/>
    <property type="project" value="UniProtKB-KW"/>
</dbReference>
<evidence type="ECO:0000256" key="1">
    <source>
        <dbReference type="ARBA" id="ARBA00010641"/>
    </source>
</evidence>
<comment type="caution">
    <text evidence="7">The sequence shown here is derived from an EMBL/GenBank/DDBJ whole genome shotgun (WGS) entry which is preliminary data.</text>
</comment>
<dbReference type="Pfam" id="PF04542">
    <property type="entry name" value="Sigma70_r2"/>
    <property type="match status" value="1"/>
</dbReference>